<sequence length="306" mass="33818">MAYFYTAYGLQFRSDLLLPECLPGTGENIDFEIVLTSFPGVKSRPTNIYRRGIRATSGTDAAGHLYLSWEGVADYQALNGRTLRVQPRTEEADLLSLFTLSEALGLILFQRGMYLLHASAVQVGAEAWCFMGTPGAGKSTTAAAFVQAGCPLLSDDLTALRFDEQGRAQIIPGFPQLKIWDTTAEGLRYDPALLTPISEGINKFAFQPTANFPQVPIELGAIYFLHRARNRPARQVVSPVEVPMETLKYFPLPKQFLNQPTIKKLFTQSLQCARTVPICRMRRPADFAALQAWVALSVEASKPLVV</sequence>
<reference evidence="1 2" key="1">
    <citation type="submission" date="2020-08" db="EMBL/GenBank/DDBJ databases">
        <title>Genomic Encyclopedia of Type Strains, Phase IV (KMG-IV): sequencing the most valuable type-strain genomes for metagenomic binning, comparative biology and taxonomic classification.</title>
        <authorList>
            <person name="Goeker M."/>
        </authorList>
    </citation>
    <scope>NUCLEOTIDE SEQUENCE [LARGE SCALE GENOMIC DNA]</scope>
    <source>
        <strain evidence="1 2">DSM 105074</strain>
    </source>
</reference>
<dbReference type="SUPFAM" id="SSF53795">
    <property type="entry name" value="PEP carboxykinase-like"/>
    <property type="match status" value="1"/>
</dbReference>
<organism evidence="1 2">
    <name type="scientific">Rhabdobacter roseus</name>
    <dbReference type="NCBI Taxonomy" id="1655419"/>
    <lineage>
        <taxon>Bacteria</taxon>
        <taxon>Pseudomonadati</taxon>
        <taxon>Bacteroidota</taxon>
        <taxon>Cytophagia</taxon>
        <taxon>Cytophagales</taxon>
        <taxon>Cytophagaceae</taxon>
        <taxon>Rhabdobacter</taxon>
    </lineage>
</organism>
<dbReference type="RefSeq" id="WP_184171523.1">
    <property type="nucleotide sequence ID" value="NZ_JACHGF010000001.1"/>
</dbReference>
<dbReference type="AlphaFoldDB" id="A0A840TS59"/>
<dbReference type="EMBL" id="JACHGF010000001">
    <property type="protein sequence ID" value="MBB5282798.1"/>
    <property type="molecule type" value="Genomic_DNA"/>
</dbReference>
<name>A0A840TS59_9BACT</name>
<comment type="caution">
    <text evidence="1">The sequence shown here is derived from an EMBL/GenBank/DDBJ whole genome shotgun (WGS) entry which is preliminary data.</text>
</comment>
<proteinExistence type="predicted"/>
<gene>
    <name evidence="1" type="ORF">HNQ92_000919</name>
</gene>
<evidence type="ECO:0000313" key="1">
    <source>
        <dbReference type="EMBL" id="MBB5282798.1"/>
    </source>
</evidence>
<protein>
    <recommendedName>
        <fullName evidence="3">Serine kinase</fullName>
    </recommendedName>
</protein>
<keyword evidence="2" id="KW-1185">Reference proteome</keyword>
<dbReference type="InterPro" id="IPR027417">
    <property type="entry name" value="P-loop_NTPase"/>
</dbReference>
<evidence type="ECO:0008006" key="3">
    <source>
        <dbReference type="Google" id="ProtNLM"/>
    </source>
</evidence>
<evidence type="ECO:0000313" key="2">
    <source>
        <dbReference type="Proteomes" id="UP000557307"/>
    </source>
</evidence>
<dbReference type="Proteomes" id="UP000557307">
    <property type="component" value="Unassembled WGS sequence"/>
</dbReference>
<dbReference type="Gene3D" id="3.40.50.300">
    <property type="entry name" value="P-loop containing nucleotide triphosphate hydrolases"/>
    <property type="match status" value="1"/>
</dbReference>
<accession>A0A840TS59</accession>